<reference evidence="1" key="2">
    <citation type="submission" date="2022-03" db="EMBL/GenBank/DDBJ databases">
        <title>Draft title - Genomic analysis of global carrot germplasm unveils the trajectory of domestication and the origin of high carotenoid orange carrot.</title>
        <authorList>
            <person name="Iorizzo M."/>
            <person name="Ellison S."/>
            <person name="Senalik D."/>
            <person name="Macko-Podgorni A."/>
            <person name="Grzebelus D."/>
            <person name="Bostan H."/>
            <person name="Rolling W."/>
            <person name="Curaba J."/>
            <person name="Simon P."/>
        </authorList>
    </citation>
    <scope>NUCLEOTIDE SEQUENCE</scope>
    <source>
        <tissue evidence="1">Leaf</tissue>
    </source>
</reference>
<protein>
    <submittedName>
        <fullName evidence="1">Uncharacterized protein</fullName>
    </submittedName>
</protein>
<dbReference type="AlphaFoldDB" id="A0AAF0X7S8"/>
<name>A0AAF0X7S8_DAUCS</name>
<proteinExistence type="predicted"/>
<reference evidence="1" key="1">
    <citation type="journal article" date="2016" name="Nat. Genet.">
        <title>A high-quality carrot genome assembly provides new insights into carotenoid accumulation and asterid genome evolution.</title>
        <authorList>
            <person name="Iorizzo M."/>
            <person name="Ellison S."/>
            <person name="Senalik D."/>
            <person name="Zeng P."/>
            <person name="Satapoomin P."/>
            <person name="Huang J."/>
            <person name="Bowman M."/>
            <person name="Iovene M."/>
            <person name="Sanseverino W."/>
            <person name="Cavagnaro P."/>
            <person name="Yildiz M."/>
            <person name="Macko-Podgorni A."/>
            <person name="Moranska E."/>
            <person name="Grzebelus E."/>
            <person name="Grzebelus D."/>
            <person name="Ashrafi H."/>
            <person name="Zheng Z."/>
            <person name="Cheng S."/>
            <person name="Spooner D."/>
            <person name="Van Deynze A."/>
            <person name="Simon P."/>
        </authorList>
    </citation>
    <scope>NUCLEOTIDE SEQUENCE</scope>
    <source>
        <tissue evidence="1">Leaf</tissue>
    </source>
</reference>
<dbReference type="InterPro" id="IPR012337">
    <property type="entry name" value="RNaseH-like_sf"/>
</dbReference>
<dbReference type="Proteomes" id="UP000077755">
    <property type="component" value="Chromosome 5"/>
</dbReference>
<dbReference type="EMBL" id="CP093347">
    <property type="protein sequence ID" value="WOH02039.1"/>
    <property type="molecule type" value="Genomic_DNA"/>
</dbReference>
<evidence type="ECO:0000313" key="2">
    <source>
        <dbReference type="Proteomes" id="UP000077755"/>
    </source>
</evidence>
<accession>A0AAF0X7S8</accession>
<evidence type="ECO:0000313" key="1">
    <source>
        <dbReference type="EMBL" id="WOH02039.1"/>
    </source>
</evidence>
<gene>
    <name evidence="1" type="ORF">DCAR_0521427</name>
</gene>
<sequence length="149" mass="17268">MCFELFKPLVKVLRLVDGDWRPSMGFVYGELKDAKKEIIKLCKDTKEIYEPIIQIIDSRAKDRLDSPLHLAGYLLNPYYYYRDDEAQKDPACMTAILTCVEAFFPDNFHVQHLVSNIELLKYKGMEGMFGKKLAKMGRMTNNDTFDVGK</sequence>
<dbReference type="SUPFAM" id="SSF53098">
    <property type="entry name" value="Ribonuclease H-like"/>
    <property type="match status" value="1"/>
</dbReference>
<keyword evidence="2" id="KW-1185">Reference proteome</keyword>
<organism evidence="1 2">
    <name type="scientific">Daucus carota subsp. sativus</name>
    <name type="common">Carrot</name>
    <dbReference type="NCBI Taxonomy" id="79200"/>
    <lineage>
        <taxon>Eukaryota</taxon>
        <taxon>Viridiplantae</taxon>
        <taxon>Streptophyta</taxon>
        <taxon>Embryophyta</taxon>
        <taxon>Tracheophyta</taxon>
        <taxon>Spermatophyta</taxon>
        <taxon>Magnoliopsida</taxon>
        <taxon>eudicotyledons</taxon>
        <taxon>Gunneridae</taxon>
        <taxon>Pentapetalae</taxon>
        <taxon>asterids</taxon>
        <taxon>campanulids</taxon>
        <taxon>Apiales</taxon>
        <taxon>Apiaceae</taxon>
        <taxon>Apioideae</taxon>
        <taxon>Scandiceae</taxon>
        <taxon>Daucinae</taxon>
        <taxon>Daucus</taxon>
        <taxon>Daucus sect. Daucus</taxon>
    </lineage>
</organism>